<organism evidence="2 3">
    <name type="scientific">Stutzerimonas nitrititolerans</name>
    <dbReference type="NCBI Taxonomy" id="2482751"/>
    <lineage>
        <taxon>Bacteria</taxon>
        <taxon>Pseudomonadati</taxon>
        <taxon>Pseudomonadota</taxon>
        <taxon>Gammaproteobacteria</taxon>
        <taxon>Pseudomonadales</taxon>
        <taxon>Pseudomonadaceae</taxon>
        <taxon>Stutzerimonas</taxon>
    </lineage>
</organism>
<evidence type="ECO:0000313" key="3">
    <source>
        <dbReference type="Proteomes" id="UP000269134"/>
    </source>
</evidence>
<feature type="transmembrane region" description="Helical" evidence="1">
    <location>
        <begin position="66"/>
        <end position="87"/>
    </location>
</feature>
<reference evidence="2 3" key="1">
    <citation type="submission" date="2018-10" db="EMBL/GenBank/DDBJ databases">
        <title>Pseudomonas sp. GL14 genome.</title>
        <authorList>
            <person name="Peng J."/>
            <person name="Liu Z.-P."/>
        </authorList>
    </citation>
    <scope>NUCLEOTIDE SEQUENCE [LARGE SCALE GENOMIC DNA]</scope>
    <source>
        <strain evidence="2 3">GL14</strain>
    </source>
</reference>
<feature type="transmembrane region" description="Helical" evidence="1">
    <location>
        <begin position="14"/>
        <end position="38"/>
    </location>
</feature>
<sequence>MNFHVWFETWPLDLQIACLLSPFVISFFGMAIGVYIACSRHFEVMLAAFSSSAWAQQSRILGTTSLASRCYLVSSLSGALIFPQYLVRKGVLNADDVRNFPPALRRLMVISAWLVCLGMAWLFLFMALLKLSGVE</sequence>
<dbReference type="GeneID" id="84609135"/>
<evidence type="ECO:0000313" key="2">
    <source>
        <dbReference type="EMBL" id="RMI01640.1"/>
    </source>
</evidence>
<dbReference type="Proteomes" id="UP000269134">
    <property type="component" value="Unassembled WGS sequence"/>
</dbReference>
<gene>
    <name evidence="2" type="ORF">EA795_08825</name>
</gene>
<name>A0ABX9V861_9GAMM</name>
<dbReference type="RefSeq" id="WP_122076677.1">
    <property type="nucleotide sequence ID" value="NZ_DALYPK010000003.1"/>
</dbReference>
<keyword evidence="1" id="KW-0812">Transmembrane</keyword>
<dbReference type="EMBL" id="RFFL01000005">
    <property type="protein sequence ID" value="RMI01640.1"/>
    <property type="molecule type" value="Genomic_DNA"/>
</dbReference>
<keyword evidence="1" id="KW-0472">Membrane</keyword>
<protein>
    <submittedName>
        <fullName evidence="2">Uncharacterized protein</fullName>
    </submittedName>
</protein>
<comment type="caution">
    <text evidence="2">The sequence shown here is derived from an EMBL/GenBank/DDBJ whole genome shotgun (WGS) entry which is preliminary data.</text>
</comment>
<proteinExistence type="predicted"/>
<keyword evidence="3" id="KW-1185">Reference proteome</keyword>
<keyword evidence="1" id="KW-1133">Transmembrane helix</keyword>
<accession>A0ABX9V861</accession>
<evidence type="ECO:0000256" key="1">
    <source>
        <dbReference type="SAM" id="Phobius"/>
    </source>
</evidence>
<feature type="transmembrane region" description="Helical" evidence="1">
    <location>
        <begin position="107"/>
        <end position="129"/>
    </location>
</feature>